<reference evidence="11 12" key="1">
    <citation type="submission" date="2013-03" db="EMBL/GenBank/DDBJ databases">
        <title>The Genome Sequence of Capronia coronata CBS 617.96.</title>
        <authorList>
            <consortium name="The Broad Institute Genomics Platform"/>
            <person name="Cuomo C."/>
            <person name="de Hoog S."/>
            <person name="Gorbushina A."/>
            <person name="Walker B."/>
            <person name="Young S.K."/>
            <person name="Zeng Q."/>
            <person name="Gargeya S."/>
            <person name="Fitzgerald M."/>
            <person name="Haas B."/>
            <person name="Abouelleil A."/>
            <person name="Allen A.W."/>
            <person name="Alvarado L."/>
            <person name="Arachchi H.M."/>
            <person name="Berlin A.M."/>
            <person name="Chapman S.B."/>
            <person name="Gainer-Dewar J."/>
            <person name="Goldberg J."/>
            <person name="Griggs A."/>
            <person name="Gujja S."/>
            <person name="Hansen M."/>
            <person name="Howarth C."/>
            <person name="Imamovic A."/>
            <person name="Ireland A."/>
            <person name="Larimer J."/>
            <person name="McCowan C."/>
            <person name="Murphy C."/>
            <person name="Pearson M."/>
            <person name="Poon T.W."/>
            <person name="Priest M."/>
            <person name="Roberts A."/>
            <person name="Saif S."/>
            <person name="Shea T."/>
            <person name="Sisk P."/>
            <person name="Sykes S."/>
            <person name="Wortman J."/>
            <person name="Nusbaum C."/>
            <person name="Birren B."/>
        </authorList>
    </citation>
    <scope>NUCLEOTIDE SEQUENCE [LARGE SCALE GENOMIC DNA]</scope>
    <source>
        <strain evidence="11 12">CBS 617.96</strain>
    </source>
</reference>
<feature type="binding site" evidence="7">
    <location>
        <position position="244"/>
    </location>
    <ligand>
        <name>FAD</name>
        <dbReference type="ChEBI" id="CHEBI:57692"/>
    </ligand>
</feature>
<comment type="cofactor">
    <cofactor evidence="1 7">
        <name>FAD</name>
        <dbReference type="ChEBI" id="CHEBI:57692"/>
    </cofactor>
</comment>
<evidence type="ECO:0000259" key="9">
    <source>
        <dbReference type="PROSITE" id="PS00623"/>
    </source>
</evidence>
<feature type="binding site" evidence="7">
    <location>
        <position position="99"/>
    </location>
    <ligand>
        <name>FAD</name>
        <dbReference type="ChEBI" id="CHEBI:57692"/>
    </ligand>
</feature>
<dbReference type="SUPFAM" id="SSF51905">
    <property type="entry name" value="FAD/NAD(P)-binding domain"/>
    <property type="match status" value="1"/>
</dbReference>
<dbReference type="OrthoDB" id="4106705at2759"/>
<evidence type="ECO:0000256" key="2">
    <source>
        <dbReference type="ARBA" id="ARBA00010790"/>
    </source>
</evidence>
<dbReference type="Gene3D" id="3.50.50.60">
    <property type="entry name" value="FAD/NAD(P)-binding domain"/>
    <property type="match status" value="1"/>
</dbReference>
<dbReference type="Gene3D" id="3.30.560.10">
    <property type="entry name" value="Glucose Oxidase, domain 3"/>
    <property type="match status" value="1"/>
</dbReference>
<dbReference type="STRING" id="1182541.W9XX74"/>
<evidence type="ECO:0000256" key="1">
    <source>
        <dbReference type="ARBA" id="ARBA00001974"/>
    </source>
</evidence>
<evidence type="ECO:0000256" key="3">
    <source>
        <dbReference type="ARBA" id="ARBA00022630"/>
    </source>
</evidence>
<dbReference type="Pfam" id="PF00732">
    <property type="entry name" value="GMC_oxred_N"/>
    <property type="match status" value="1"/>
</dbReference>
<dbReference type="InterPro" id="IPR012132">
    <property type="entry name" value="GMC_OxRdtase"/>
</dbReference>
<dbReference type="GeneID" id="19162875"/>
<dbReference type="eggNOG" id="KOG1238">
    <property type="taxonomic scope" value="Eukaryota"/>
</dbReference>
<dbReference type="HOGENOM" id="CLU_002865_6_1_1"/>
<dbReference type="PROSITE" id="PS00623">
    <property type="entry name" value="GMC_OXRED_1"/>
    <property type="match status" value="1"/>
</dbReference>
<dbReference type="Proteomes" id="UP000019484">
    <property type="component" value="Unassembled WGS sequence"/>
</dbReference>
<feature type="binding site" evidence="7">
    <location>
        <begin position="541"/>
        <end position="542"/>
    </location>
    <ligand>
        <name>FAD</name>
        <dbReference type="ChEBI" id="CHEBI:57692"/>
    </ligand>
</feature>
<keyword evidence="3 8" id="KW-0285">Flavoprotein</keyword>
<accession>W9XX74</accession>
<dbReference type="GO" id="GO:0016614">
    <property type="term" value="F:oxidoreductase activity, acting on CH-OH group of donors"/>
    <property type="evidence" value="ECO:0007669"/>
    <property type="project" value="InterPro"/>
</dbReference>
<dbReference type="PROSITE" id="PS00624">
    <property type="entry name" value="GMC_OXRED_2"/>
    <property type="match status" value="1"/>
</dbReference>
<dbReference type="AlphaFoldDB" id="W9XX74"/>
<keyword evidence="4 7" id="KW-0274">FAD</keyword>
<dbReference type="Pfam" id="PF05199">
    <property type="entry name" value="GMC_oxred_C"/>
    <property type="match status" value="1"/>
</dbReference>
<evidence type="ECO:0000313" key="12">
    <source>
        <dbReference type="Proteomes" id="UP000019484"/>
    </source>
</evidence>
<feature type="binding site" evidence="7">
    <location>
        <begin position="103"/>
        <end position="106"/>
    </location>
    <ligand>
        <name>FAD</name>
        <dbReference type="ChEBI" id="CHEBI:57692"/>
    </ligand>
</feature>
<dbReference type="GO" id="GO:0050660">
    <property type="term" value="F:flavin adenine dinucleotide binding"/>
    <property type="evidence" value="ECO:0007669"/>
    <property type="project" value="InterPro"/>
</dbReference>
<keyword evidence="12" id="KW-1185">Reference proteome</keyword>
<dbReference type="SUPFAM" id="SSF54373">
    <property type="entry name" value="FAD-linked reductases, C-terminal domain"/>
    <property type="match status" value="1"/>
</dbReference>
<feature type="domain" description="Glucose-methanol-choline oxidoreductase N-terminal" evidence="9">
    <location>
        <begin position="93"/>
        <end position="116"/>
    </location>
</feature>
<evidence type="ECO:0000256" key="8">
    <source>
        <dbReference type="RuleBase" id="RU003968"/>
    </source>
</evidence>
<comment type="similarity">
    <text evidence="2 8">Belongs to the GMC oxidoreductase family.</text>
</comment>
<evidence type="ECO:0000256" key="4">
    <source>
        <dbReference type="ARBA" id="ARBA00022827"/>
    </source>
</evidence>
<feature type="active site" description="Proton acceptor" evidence="6">
    <location>
        <position position="585"/>
    </location>
</feature>
<organism evidence="11 12">
    <name type="scientific">Capronia coronata CBS 617.96</name>
    <dbReference type="NCBI Taxonomy" id="1182541"/>
    <lineage>
        <taxon>Eukaryota</taxon>
        <taxon>Fungi</taxon>
        <taxon>Dikarya</taxon>
        <taxon>Ascomycota</taxon>
        <taxon>Pezizomycotina</taxon>
        <taxon>Eurotiomycetes</taxon>
        <taxon>Chaetothyriomycetidae</taxon>
        <taxon>Chaetothyriales</taxon>
        <taxon>Herpotrichiellaceae</taxon>
        <taxon>Capronia</taxon>
    </lineage>
</organism>
<evidence type="ECO:0000256" key="5">
    <source>
        <dbReference type="ARBA" id="ARBA00023002"/>
    </source>
</evidence>
<sequence length="614" mass="67926">MESFSALPKDFATSKFDYLIVGGGTAGLVVAARLSENPNVVVGVIEAGFSALDEPLVSIPGNFGRTIGTKYDWAFATVPQEGLKGASLPWPRGKMLGGTSGMNFLVWNRGAKEDYDAWEQLGNEGWNWEQLKYYFKKSERMNQPPASFESHHQTFFKPEDHGRSGPVSTAYPSHIAPTHKYWHSTLKNMGINTNKSHFGGSNIGAWTSVACLDPQTQTRSYSASAYYRPNARRENLHVLTEAHVLEIVMSETQRGGDFTATGVKIKYQGSVFTIPCSKEVIVCGGSVGSPQLLELSGVGNPAILKKAGITPRVANINVGENLQEHMMTMTVFEIDTDIVTPDNYADPKFLEEALRLYETQKSGLLTCTPASMAYLPLSKMIPAPEVGQFLRRAEDLASSHPRDSTLHKLDKMLSRQFLPQYSLGQVEYMFDHSNYSPFYVSEPGKKYASMMQILQYPFTRGSIHIDASSPHDKVVIDPKYYQGEGSLDLDIMIKAQAYGDTIWRHEPMRSIIKKRVWPPETLKGQTTDWAAWVPAHTTTDWHPVGTCSMLPRDAGGVVDAKLKVYGTTNVRVVDASVFPLHVSAHIQATIYAVAEKAADMIKETSGQPQLMGKL</sequence>
<feature type="active site" description="Proton donor" evidence="6">
    <location>
        <position position="542"/>
    </location>
</feature>
<dbReference type="PANTHER" id="PTHR11552:SF201">
    <property type="entry name" value="GLUCOSE-METHANOL-CHOLINE OXIDOREDUCTASE N-TERMINAL DOMAIN-CONTAINING PROTEIN"/>
    <property type="match status" value="1"/>
</dbReference>
<dbReference type="PIRSF" id="PIRSF000137">
    <property type="entry name" value="Alcohol_oxidase"/>
    <property type="match status" value="1"/>
</dbReference>
<dbReference type="InterPro" id="IPR036188">
    <property type="entry name" value="FAD/NAD-bd_sf"/>
</dbReference>
<name>W9XX74_9EURO</name>
<feature type="domain" description="Glucose-methanol-choline oxidoreductase N-terminal" evidence="10">
    <location>
        <begin position="285"/>
        <end position="299"/>
    </location>
</feature>
<dbReference type="EMBL" id="AMWN01000007">
    <property type="protein sequence ID" value="EXJ81955.1"/>
    <property type="molecule type" value="Genomic_DNA"/>
</dbReference>
<evidence type="ECO:0000256" key="7">
    <source>
        <dbReference type="PIRSR" id="PIRSR000137-2"/>
    </source>
</evidence>
<dbReference type="InterPro" id="IPR007867">
    <property type="entry name" value="GMC_OxRtase_C"/>
</dbReference>
<evidence type="ECO:0000256" key="6">
    <source>
        <dbReference type="PIRSR" id="PIRSR000137-1"/>
    </source>
</evidence>
<dbReference type="RefSeq" id="XP_007727076.1">
    <property type="nucleotide sequence ID" value="XM_007728886.1"/>
</dbReference>
<evidence type="ECO:0000313" key="11">
    <source>
        <dbReference type="EMBL" id="EXJ81955.1"/>
    </source>
</evidence>
<keyword evidence="5" id="KW-0560">Oxidoreductase</keyword>
<dbReference type="PANTHER" id="PTHR11552">
    <property type="entry name" value="GLUCOSE-METHANOL-CHOLINE GMC OXIDOREDUCTASE"/>
    <property type="match status" value="1"/>
</dbReference>
<proteinExistence type="inferred from homology"/>
<protein>
    <recommendedName>
        <fullName evidence="9 10">Glucose-methanol-choline oxidoreductase N-terminal domain-containing protein</fullName>
    </recommendedName>
</protein>
<dbReference type="InterPro" id="IPR000172">
    <property type="entry name" value="GMC_OxRdtase_N"/>
</dbReference>
<gene>
    <name evidence="11" type="ORF">A1O1_08022</name>
</gene>
<comment type="caution">
    <text evidence="11">The sequence shown here is derived from an EMBL/GenBank/DDBJ whole genome shotgun (WGS) entry which is preliminary data.</text>
</comment>
<evidence type="ECO:0000259" key="10">
    <source>
        <dbReference type="PROSITE" id="PS00624"/>
    </source>
</evidence>